<name>A0A098QYQ3_9SPIO</name>
<dbReference type="Gene3D" id="3.20.20.80">
    <property type="entry name" value="Glycosidases"/>
    <property type="match status" value="1"/>
</dbReference>
<evidence type="ECO:0000256" key="4">
    <source>
        <dbReference type="ARBA" id="ARBA00020295"/>
    </source>
</evidence>
<comment type="similarity">
    <text evidence="2 10">Belongs to the disproportionating enzyme family.</text>
</comment>
<gene>
    <name evidence="11" type="ORF">DC28_10140</name>
</gene>
<keyword evidence="12" id="KW-1185">Reference proteome</keyword>
<evidence type="ECO:0000256" key="10">
    <source>
        <dbReference type="RuleBase" id="RU361207"/>
    </source>
</evidence>
<proteinExistence type="inferred from homology"/>
<sequence>MSTQAFKRASGILLHPTSLPGNYGIGSLGREAYQFIDTLVLAKQSIWQICPLGPTGYGDSPYQCFSAYAGNPYLIDLEDLVSQKLLQRSELEKLSHLPQDTVDFGALIPLKLDALRKAYQRFVEKIQRSDASSRLAAERFNRFCHEEKDWLEDFSLFMVIKDKFGGVSWDQWPEEFRKRDWAALDAVRSERGDEIQFHKFMQFEFFTQWRAIRSYANNNGIKIIGDMPIFIAYDSADSWSNPEIFLFDEEGRPTHVAGVPPDYFSATGQLWGNPLYDWDYLRKTNFRWWIDVLKDKLSMYDLIRIDHFRGFSAYWAVPYGEKTAINGSWIPAPGKELFTAVKQEIGDAPVIAEDLGVITQDVKELIEFCGFPGMKVLQFAFDSGEENDHLPHTADPNSLMYTGTHDNDTVTGWYTNAPQRDQDYARRYLKSGSSSGKDIHWDFIQAAMASVSSLAVFPLQDVLGLGTEARFNFPGTLGNNWTWRMKPGSLNRRLVDRLADLTQLYGRY</sequence>
<accession>A0A098QYQ3</accession>
<evidence type="ECO:0000256" key="1">
    <source>
        <dbReference type="ARBA" id="ARBA00000439"/>
    </source>
</evidence>
<dbReference type="PANTHER" id="PTHR32438:SF5">
    <property type="entry name" value="4-ALPHA-GLUCANOTRANSFERASE DPE1, CHLOROPLASTIC_AMYLOPLASTIC"/>
    <property type="match status" value="1"/>
</dbReference>
<dbReference type="AlphaFoldDB" id="A0A098QYQ3"/>
<dbReference type="EC" id="2.4.1.25" evidence="3 10"/>
<dbReference type="GO" id="GO:0005975">
    <property type="term" value="P:carbohydrate metabolic process"/>
    <property type="evidence" value="ECO:0007669"/>
    <property type="project" value="InterPro"/>
</dbReference>
<organism evidence="11 12">
    <name type="scientific">Spirochaeta lutea</name>
    <dbReference type="NCBI Taxonomy" id="1480694"/>
    <lineage>
        <taxon>Bacteria</taxon>
        <taxon>Pseudomonadati</taxon>
        <taxon>Spirochaetota</taxon>
        <taxon>Spirochaetia</taxon>
        <taxon>Spirochaetales</taxon>
        <taxon>Spirochaetaceae</taxon>
        <taxon>Spirochaeta</taxon>
    </lineage>
</organism>
<dbReference type="GO" id="GO:0004134">
    <property type="term" value="F:4-alpha-glucanotransferase activity"/>
    <property type="evidence" value="ECO:0007669"/>
    <property type="project" value="UniProtKB-EC"/>
</dbReference>
<dbReference type="NCBIfam" id="NF011080">
    <property type="entry name" value="PRK14508.1-3"/>
    <property type="match status" value="1"/>
</dbReference>
<dbReference type="InterPro" id="IPR003385">
    <property type="entry name" value="Glyco_hydro_77"/>
</dbReference>
<dbReference type="SUPFAM" id="SSF51445">
    <property type="entry name" value="(Trans)glycosidases"/>
    <property type="match status" value="1"/>
</dbReference>
<keyword evidence="6 10" id="KW-0808">Transferase</keyword>
<dbReference type="NCBIfam" id="TIGR00217">
    <property type="entry name" value="malQ"/>
    <property type="match status" value="1"/>
</dbReference>
<evidence type="ECO:0000256" key="5">
    <source>
        <dbReference type="ARBA" id="ARBA00022676"/>
    </source>
</evidence>
<dbReference type="InterPro" id="IPR017853">
    <property type="entry name" value="GH"/>
</dbReference>
<comment type="catalytic activity">
    <reaction evidence="1 10">
        <text>Transfers a segment of a (1-&gt;4)-alpha-D-glucan to a new position in an acceptor, which may be glucose or a (1-&gt;4)-alpha-D-glucan.</text>
        <dbReference type="EC" id="2.4.1.25"/>
    </reaction>
</comment>
<dbReference type="OrthoDB" id="9811841at2"/>
<dbReference type="RefSeq" id="WP_037548062.1">
    <property type="nucleotide sequence ID" value="NZ_JNUP01000065.1"/>
</dbReference>
<evidence type="ECO:0000256" key="3">
    <source>
        <dbReference type="ARBA" id="ARBA00012560"/>
    </source>
</evidence>
<evidence type="ECO:0000256" key="7">
    <source>
        <dbReference type="ARBA" id="ARBA00023277"/>
    </source>
</evidence>
<dbReference type="PANTHER" id="PTHR32438">
    <property type="entry name" value="4-ALPHA-GLUCANOTRANSFERASE DPE1, CHLOROPLASTIC/AMYLOPLASTIC"/>
    <property type="match status" value="1"/>
</dbReference>
<dbReference type="NCBIfam" id="NF011079">
    <property type="entry name" value="PRK14508.1-2"/>
    <property type="match status" value="1"/>
</dbReference>
<dbReference type="Proteomes" id="UP000029692">
    <property type="component" value="Unassembled WGS sequence"/>
</dbReference>
<evidence type="ECO:0000256" key="9">
    <source>
        <dbReference type="ARBA" id="ARBA00031501"/>
    </source>
</evidence>
<comment type="caution">
    <text evidence="11">The sequence shown here is derived from an EMBL/GenBank/DDBJ whole genome shotgun (WGS) entry which is preliminary data.</text>
</comment>
<protein>
    <recommendedName>
        <fullName evidence="4 10">4-alpha-glucanotransferase</fullName>
        <ecNumber evidence="3 10">2.4.1.25</ecNumber>
    </recommendedName>
    <alternativeName>
        <fullName evidence="8 10">Amylomaltase</fullName>
    </alternativeName>
    <alternativeName>
        <fullName evidence="9 10">Disproportionating enzyme</fullName>
    </alternativeName>
</protein>
<dbReference type="STRING" id="1480694.DC28_10140"/>
<dbReference type="Pfam" id="PF02446">
    <property type="entry name" value="Glyco_hydro_77"/>
    <property type="match status" value="1"/>
</dbReference>
<evidence type="ECO:0000256" key="6">
    <source>
        <dbReference type="ARBA" id="ARBA00022679"/>
    </source>
</evidence>
<evidence type="ECO:0000313" key="11">
    <source>
        <dbReference type="EMBL" id="KGE71622.1"/>
    </source>
</evidence>
<dbReference type="eggNOG" id="COG1640">
    <property type="taxonomic scope" value="Bacteria"/>
</dbReference>
<dbReference type="EMBL" id="JNUP01000065">
    <property type="protein sequence ID" value="KGE71622.1"/>
    <property type="molecule type" value="Genomic_DNA"/>
</dbReference>
<keyword evidence="7 10" id="KW-0119">Carbohydrate metabolism</keyword>
<evidence type="ECO:0000256" key="8">
    <source>
        <dbReference type="ARBA" id="ARBA00031423"/>
    </source>
</evidence>
<evidence type="ECO:0000313" key="12">
    <source>
        <dbReference type="Proteomes" id="UP000029692"/>
    </source>
</evidence>
<evidence type="ECO:0000256" key="2">
    <source>
        <dbReference type="ARBA" id="ARBA00005684"/>
    </source>
</evidence>
<reference evidence="11 12" key="1">
    <citation type="submission" date="2014-05" db="EMBL/GenBank/DDBJ databases">
        <title>De novo Genome Sequence of Spirocheata sp.</title>
        <authorList>
            <person name="Shivani Y."/>
            <person name="Subhash Y."/>
            <person name="Tushar L."/>
            <person name="Sasikala C."/>
            <person name="Ramana C.V."/>
        </authorList>
    </citation>
    <scope>NUCLEOTIDE SEQUENCE [LARGE SCALE GENOMIC DNA]</scope>
    <source>
        <strain evidence="11 12">JC230</strain>
    </source>
</reference>
<keyword evidence="5 10" id="KW-0328">Glycosyltransferase</keyword>